<dbReference type="Pfam" id="PF25675">
    <property type="entry name" value="Phage_nozzle"/>
    <property type="match status" value="2"/>
</dbReference>
<reference evidence="2" key="1">
    <citation type="submission" date="2022-12" db="EMBL/GenBank/DDBJ databases">
        <authorList>
            <person name="Ely B."/>
        </authorList>
    </citation>
    <scope>NUCLEOTIDE SEQUENCE</scope>
</reference>
<proteinExistence type="predicted"/>
<evidence type="ECO:0000313" key="2">
    <source>
        <dbReference type="EMBL" id="WCA46233.1"/>
    </source>
</evidence>
<gene>
    <name evidence="2" type="primary">DCM_gp038</name>
</gene>
<dbReference type="EMBL" id="OQ137559">
    <property type="protein sequence ID" value="WCA46233.1"/>
    <property type="molecule type" value="Genomic_DNA"/>
</dbReference>
<evidence type="ECO:0000313" key="3">
    <source>
        <dbReference type="Proteomes" id="UP001219750"/>
    </source>
</evidence>
<reference evidence="2" key="2">
    <citation type="journal article" date="2024" name="Viruses">
        <title>New Genera and Species of Caulobacter and Brevundimonas Bacteriophages Provide Insights into Phage Genome Evolution.</title>
        <authorList>
            <person name="Ely B."/>
            <person name="Hils M."/>
            <person name="Clarke A."/>
            <person name="Albert M."/>
            <person name="Holness N."/>
            <person name="Lenski J."/>
            <person name="Mohammadi T."/>
        </authorList>
    </citation>
    <scope>NUCLEOTIDE SEQUENCE</scope>
</reference>
<sequence length="854" mass="93137">MAKVSGAYESVVRGVSEQVPQDRRPGQHYEQINQISDPVRGNARRPGSVLQMETVAGNHTDTTWAKWLADTRYHNTYPFQIGGVEYDITYRTKADSQGLGNTAFAFVYNKTTQTNIPVVLGSAAATLVAGGVSSIVSVGKYLFIAGRNIVPGFTGTDTWNNSANRGRIAVQFRGGAYSRTFTVTLIKTDGTKLVKTYKTKSSSYPTALNTSDIPSTDPAYQGKIAERTAQYNSAVTQWIGDAAADQTPENLAEQFRALFTAAGVTGCSVVNGTLCVDNPLYNEALASDAGDGSLVRAVGGVVTNVDMVSSIHYAGKVVKVRPKKAKQDDALYLKAQPKDTTVTAAFTEVTWIEAAGYEMQPTGCFAIGTVVGGTLYIGGNPAELQSISGDATPGFSKNAVGDQITSPLPYFINRRIDYLGVFQDRLVIGSGATLFFSRPGDYFNWFRQTVLQIEANDPIEVIAQNSEDDTIRWSTLYDRNLVLFGDQKQYTVSGRQVMDPRQPPIIVIQSAYEDAFDAAPVNSGNFVFYADKHNGYTSVHQIQQGAIADNPESVPVSKQLDHYMAGTAVQLVPVTSPNCIFVRTDADRNKVYTYTYLDTATGSDRLFDSWSHWDWDIRLGAIIGMSRHEGDLLIHMLRQGLDKNGVRKMWYAVERFSLDTGLSPRPYADSLRPAASVLVPAASSFLHGGSELAPDSYLAFGTGTWAFLGQTLDKRADFLADYPTAATDAWVGVHYDGEVTPTNPYMRDQDGKAIINGRLTLTKIVVSVADTGGLTVDITTQRGIQRVQDWLGRVLGRAANLVGRASIVTGTVSAPIGREVREVTYTIRSKTFLPLTITAIEWVGQYFNNLRRVK</sequence>
<dbReference type="Proteomes" id="UP001219750">
    <property type="component" value="Segment"/>
</dbReference>
<name>A0AAE9X105_9CAUD</name>
<organism evidence="2 3">
    <name type="scientific">Caulobacter phage DCM</name>
    <dbReference type="NCBI Taxonomy" id="3020391"/>
    <lineage>
        <taxon>Viruses</taxon>
        <taxon>Duplodnaviria</taxon>
        <taxon>Heunggongvirae</taxon>
        <taxon>Uroviricota</taxon>
        <taxon>Caudoviricetes</taxon>
        <taxon>Autographivirales</taxon>
        <taxon>Autonotataviridae</taxon>
        <taxon>Dcimvirus</taxon>
        <taxon>Dcimvirus DCM</taxon>
    </lineage>
</organism>
<protein>
    <submittedName>
        <fullName evidence="2">Tail tubular protein B</fullName>
    </submittedName>
</protein>
<accession>A0AAE9X105</accession>
<dbReference type="InterPro" id="IPR058003">
    <property type="entry name" value="Phage_gp12"/>
</dbReference>
<evidence type="ECO:0000256" key="1">
    <source>
        <dbReference type="SAM" id="MobiDB-lite"/>
    </source>
</evidence>
<feature type="region of interest" description="Disordered" evidence="1">
    <location>
        <begin position="1"/>
        <end position="27"/>
    </location>
</feature>
<keyword evidence="3" id="KW-1185">Reference proteome</keyword>